<dbReference type="Gene3D" id="3.40.50.1240">
    <property type="entry name" value="Phosphoglycerate mutase-like"/>
    <property type="match status" value="1"/>
</dbReference>
<comment type="function">
    <text evidence="6 10">Catalyzes the interconversion of 2-phosphoglycerate and 3-phosphoglycerate.</text>
</comment>
<dbReference type="InterPro" id="IPR005952">
    <property type="entry name" value="Phosphogly_mut1"/>
</dbReference>
<dbReference type="InterPro" id="IPR001345">
    <property type="entry name" value="PG/BPGM_mutase_AS"/>
</dbReference>
<dbReference type="RefSeq" id="WP_158351805.1">
    <property type="nucleotide sequence ID" value="NZ_CP032998.1"/>
</dbReference>
<keyword evidence="3 6" id="KW-0312">Gluconeogenesis</keyword>
<feature type="binding site" evidence="6 8">
    <location>
        <begin position="23"/>
        <end position="24"/>
    </location>
    <ligand>
        <name>substrate</name>
    </ligand>
</feature>
<feature type="binding site" evidence="6 8">
    <location>
        <begin position="10"/>
        <end position="17"/>
    </location>
    <ligand>
        <name>substrate</name>
    </ligand>
</feature>
<reference evidence="11 12" key="1">
    <citation type="submission" date="2018-10" db="EMBL/GenBank/DDBJ databases">
        <title>Comparative functional genomics of the obligate endosymbiont Buchnera aphidicola.</title>
        <authorList>
            <person name="Chong R.A."/>
        </authorList>
    </citation>
    <scope>NUCLEOTIDE SEQUENCE [LARGE SCALE GENOMIC DNA]</scope>
    <source>
        <strain evidence="11 12">Ssp</strain>
    </source>
</reference>
<feature type="binding site" evidence="6 8">
    <location>
        <position position="100"/>
    </location>
    <ligand>
        <name>substrate</name>
    </ligand>
</feature>
<evidence type="ECO:0000256" key="3">
    <source>
        <dbReference type="ARBA" id="ARBA00022432"/>
    </source>
</evidence>
<comment type="pathway">
    <text evidence="6 10">Carbohydrate degradation; glycolysis; pyruvate from D-glyceraldehyde 3-phosphate: step 3/5.</text>
</comment>
<dbReference type="GO" id="GO:0006094">
    <property type="term" value="P:gluconeogenesis"/>
    <property type="evidence" value="ECO:0007669"/>
    <property type="project" value="UniProtKB-UniRule"/>
</dbReference>
<evidence type="ECO:0000256" key="8">
    <source>
        <dbReference type="PIRSR" id="PIRSR613078-2"/>
    </source>
</evidence>
<gene>
    <name evidence="6" type="primary">gpmA</name>
    <name evidence="11" type="ORF">D9V79_00960</name>
</gene>
<dbReference type="AlphaFoldDB" id="A0A4D6YAA7"/>
<sequence>MENNYLVLVRHGESIWNKLEKFTGWTNVELSDQGKTEAKQAGKILKRNKFKFDISYTSVLNRAIDTLWKILKELNQCWIPVKKTWYLNERHYGKLQGLSKIETNLKYGEKTVEKWRRSFTSIPPKLNTTENLVFINDEKYKKLNCHHIPVSESLELTLKRILPYWKNIIFPNIKKKKNVLIVAHGNSLRALVKYLSRIKNHEIPYLSIPTGIPIIYSFDKNLYPLKYYFLEK</sequence>
<dbReference type="SMART" id="SM00855">
    <property type="entry name" value="PGAM"/>
    <property type="match status" value="1"/>
</dbReference>
<dbReference type="CDD" id="cd07067">
    <property type="entry name" value="HP_PGM_like"/>
    <property type="match status" value="1"/>
</dbReference>
<comment type="similarity">
    <text evidence="2 6">Belongs to the phosphoglycerate mutase family. BPG-dependent PGAM subfamily.</text>
</comment>
<feature type="binding site" evidence="6 8">
    <location>
        <begin position="116"/>
        <end position="117"/>
    </location>
    <ligand>
        <name>substrate</name>
    </ligand>
</feature>
<dbReference type="GO" id="GO:0004619">
    <property type="term" value="F:phosphoglycerate mutase activity"/>
    <property type="evidence" value="ECO:0007669"/>
    <property type="project" value="UniProtKB-UniRule"/>
</dbReference>
<dbReference type="NCBIfam" id="NF010713">
    <property type="entry name" value="PRK14115.1"/>
    <property type="match status" value="1"/>
</dbReference>
<keyword evidence="5 6" id="KW-0413">Isomerase</keyword>
<feature type="active site" description="Proton donor/acceptor" evidence="6 7">
    <location>
        <position position="89"/>
    </location>
</feature>
<evidence type="ECO:0000256" key="7">
    <source>
        <dbReference type="PIRSR" id="PIRSR613078-1"/>
    </source>
</evidence>
<proteinExistence type="inferred from homology"/>
<dbReference type="OrthoDB" id="9781415at2"/>
<dbReference type="Pfam" id="PF00300">
    <property type="entry name" value="His_Phos_1"/>
    <property type="match status" value="1"/>
</dbReference>
<keyword evidence="4 6" id="KW-0324">Glycolysis</keyword>
<dbReference type="InterPro" id="IPR029033">
    <property type="entry name" value="His_PPase_superfam"/>
</dbReference>
<feature type="binding site" evidence="6 8">
    <location>
        <begin position="89"/>
        <end position="92"/>
    </location>
    <ligand>
        <name>substrate</name>
    </ligand>
</feature>
<dbReference type="GO" id="GO:0006096">
    <property type="term" value="P:glycolytic process"/>
    <property type="evidence" value="ECO:0007669"/>
    <property type="project" value="UniProtKB-UniRule"/>
</dbReference>
<feature type="binding site" evidence="6 8">
    <location>
        <begin position="185"/>
        <end position="186"/>
    </location>
    <ligand>
        <name>substrate</name>
    </ligand>
</feature>
<dbReference type="HAMAP" id="MF_01039">
    <property type="entry name" value="PGAM_GpmA"/>
    <property type="match status" value="1"/>
</dbReference>
<dbReference type="PROSITE" id="PS00175">
    <property type="entry name" value="PG_MUTASE"/>
    <property type="match status" value="1"/>
</dbReference>
<dbReference type="EMBL" id="CP032998">
    <property type="protein sequence ID" value="QCI26369.1"/>
    <property type="molecule type" value="Genomic_DNA"/>
</dbReference>
<dbReference type="NCBIfam" id="TIGR01258">
    <property type="entry name" value="pgm_1"/>
    <property type="match status" value="1"/>
</dbReference>
<protein>
    <recommendedName>
        <fullName evidence="6 10">2,3-bisphosphoglycerate-dependent phosphoglycerate mutase</fullName>
        <shortName evidence="6">BPG-dependent PGAM</shortName>
        <shortName evidence="6">PGAM</shortName>
        <shortName evidence="6">Phosphoglyceromutase</shortName>
        <shortName evidence="6">dPGM</shortName>
        <ecNumber evidence="6 10">5.4.2.11</ecNumber>
    </recommendedName>
</protein>
<evidence type="ECO:0000256" key="5">
    <source>
        <dbReference type="ARBA" id="ARBA00023235"/>
    </source>
</evidence>
<comment type="subunit">
    <text evidence="6">Homodimer.</text>
</comment>
<organism evidence="11 12">
    <name type="scientific">Buchnera aphidicola</name>
    <name type="common">Stegophylla sp.</name>
    <dbReference type="NCBI Taxonomy" id="2315800"/>
    <lineage>
        <taxon>Bacteria</taxon>
        <taxon>Pseudomonadati</taxon>
        <taxon>Pseudomonadota</taxon>
        <taxon>Gammaproteobacteria</taxon>
        <taxon>Enterobacterales</taxon>
        <taxon>Erwiniaceae</taxon>
        <taxon>Buchnera</taxon>
    </lineage>
</organism>
<evidence type="ECO:0000313" key="11">
    <source>
        <dbReference type="EMBL" id="QCI26369.1"/>
    </source>
</evidence>
<accession>A0A4D6YAA7</accession>
<comment type="catalytic activity">
    <reaction evidence="1 6 10">
        <text>(2R)-2-phosphoglycerate = (2R)-3-phosphoglycerate</text>
        <dbReference type="Rhea" id="RHEA:15901"/>
        <dbReference type="ChEBI" id="CHEBI:58272"/>
        <dbReference type="ChEBI" id="CHEBI:58289"/>
        <dbReference type="EC" id="5.4.2.11"/>
    </reaction>
</comment>
<evidence type="ECO:0000256" key="6">
    <source>
        <dbReference type="HAMAP-Rule" id="MF_01039"/>
    </source>
</evidence>
<feature type="site" description="Transition state stabilizer" evidence="6 9">
    <location>
        <position position="184"/>
    </location>
</feature>
<feature type="binding site" evidence="6 8">
    <location>
        <position position="62"/>
    </location>
    <ligand>
        <name>substrate</name>
    </ligand>
</feature>
<evidence type="ECO:0000256" key="9">
    <source>
        <dbReference type="PIRSR" id="PIRSR613078-3"/>
    </source>
</evidence>
<name>A0A4D6YAA7_9GAMM</name>
<dbReference type="FunFam" id="3.40.50.1240:FF:000003">
    <property type="entry name" value="2,3-bisphosphoglycerate-dependent phosphoglycerate mutase"/>
    <property type="match status" value="1"/>
</dbReference>
<evidence type="ECO:0000256" key="2">
    <source>
        <dbReference type="ARBA" id="ARBA00006717"/>
    </source>
</evidence>
<dbReference type="SUPFAM" id="SSF53254">
    <property type="entry name" value="Phosphoglycerate mutase-like"/>
    <property type="match status" value="1"/>
</dbReference>
<dbReference type="Proteomes" id="UP000298636">
    <property type="component" value="Chromosome"/>
</dbReference>
<dbReference type="InterPro" id="IPR013078">
    <property type="entry name" value="His_Pase_superF_clade-1"/>
</dbReference>
<dbReference type="UniPathway" id="UPA00109">
    <property type="reaction ID" value="UER00186"/>
</dbReference>
<evidence type="ECO:0000256" key="10">
    <source>
        <dbReference type="RuleBase" id="RU004512"/>
    </source>
</evidence>
<dbReference type="PANTHER" id="PTHR11931">
    <property type="entry name" value="PHOSPHOGLYCERATE MUTASE"/>
    <property type="match status" value="1"/>
</dbReference>
<evidence type="ECO:0000313" key="12">
    <source>
        <dbReference type="Proteomes" id="UP000298636"/>
    </source>
</evidence>
<dbReference type="EC" id="5.4.2.11" evidence="6 10"/>
<dbReference type="PIRSF" id="PIRSF000709">
    <property type="entry name" value="6PFK_2-Ptase"/>
    <property type="match status" value="1"/>
</dbReference>
<evidence type="ECO:0000256" key="4">
    <source>
        <dbReference type="ARBA" id="ARBA00023152"/>
    </source>
</evidence>
<feature type="active site" description="Tele-phosphohistidine intermediate" evidence="6 7">
    <location>
        <position position="11"/>
    </location>
</feature>
<keyword evidence="12" id="KW-1185">Reference proteome</keyword>
<evidence type="ECO:0000256" key="1">
    <source>
        <dbReference type="ARBA" id="ARBA00000380"/>
    </source>
</evidence>